<dbReference type="PATRIC" id="fig|1453497.3.peg.1157"/>
<organism evidence="1 2">
    <name type="scientific">Kosmotoga arenicorallina S304</name>
    <dbReference type="NCBI Taxonomy" id="1453497"/>
    <lineage>
        <taxon>Bacteria</taxon>
        <taxon>Thermotogati</taxon>
        <taxon>Thermotogota</taxon>
        <taxon>Thermotogae</taxon>
        <taxon>Kosmotogales</taxon>
        <taxon>Kosmotogaceae</taxon>
        <taxon>Kosmotoga</taxon>
    </lineage>
</organism>
<proteinExistence type="predicted"/>
<comment type="caution">
    <text evidence="1">The sequence shown here is derived from an EMBL/GenBank/DDBJ whole genome shotgun (WGS) entry which is preliminary data.</text>
</comment>
<evidence type="ECO:0000313" key="1">
    <source>
        <dbReference type="EMBL" id="OAA31589.1"/>
    </source>
</evidence>
<evidence type="ECO:0000313" key="2">
    <source>
        <dbReference type="Proteomes" id="UP000077339"/>
    </source>
</evidence>
<dbReference type="EMBL" id="JFHK01000003">
    <property type="protein sequence ID" value="OAA31589.1"/>
    <property type="molecule type" value="Genomic_DNA"/>
</dbReference>
<dbReference type="STRING" id="1453497.AT15_05810"/>
<protein>
    <recommendedName>
        <fullName evidence="3">DUF4932 domain-containing protein</fullName>
    </recommendedName>
</protein>
<evidence type="ECO:0008006" key="3">
    <source>
        <dbReference type="Google" id="ProtNLM"/>
    </source>
</evidence>
<reference evidence="1 2" key="1">
    <citation type="submission" date="2014-02" db="EMBL/GenBank/DDBJ databases">
        <title>Kosmotoga genome sequencing.</title>
        <authorList>
            <person name="Pollo S.M."/>
            <person name="Charchuk R."/>
            <person name="Nesbo C.L."/>
        </authorList>
    </citation>
    <scope>NUCLEOTIDE SEQUENCE [LARGE SCALE GENOMIC DNA]</scope>
    <source>
        <strain evidence="1 2">S304</strain>
    </source>
</reference>
<gene>
    <name evidence="1" type="ORF">AT15_05810</name>
</gene>
<keyword evidence="2" id="KW-1185">Reference proteome</keyword>
<name>A0A182C7I6_9BACT</name>
<dbReference type="OrthoDB" id="42274at2"/>
<dbReference type="Proteomes" id="UP000077339">
    <property type="component" value="Unassembled WGS sequence"/>
</dbReference>
<dbReference type="RefSeq" id="WP_068345919.1">
    <property type="nucleotide sequence ID" value="NZ_JFHK01000003.1"/>
</dbReference>
<dbReference type="AlphaFoldDB" id="A0A182C7I6"/>
<dbReference type="PROSITE" id="PS51257">
    <property type="entry name" value="PROKAR_LIPOPROTEIN"/>
    <property type="match status" value="1"/>
</dbReference>
<accession>A0A182C7I6</accession>
<sequence>MKSLFIPLIFMILLGGCVALFITKPMERALVGEVEVRPPVLKYSMISTLEEMYYANIKAPEKWKSYYSDVRADSRAHYLWLLDTYYALPSAMKENLKTIFENTHAWRLLNIATLLSDESTIDDLVRVYKGAIIGSNSLPVNVRNALEKLLPYYYETFFKDYFEENAPKFEKVAKQMTEEAREYPNPYQFISDNSRIDLGKSKCLFYYTFREVGAYGFKLDELRISTLQRDVDSIEKLFFTPLHEYSHEFFQTFTGSKEFKELTEELKIKDPQFYEHWHSDESLSNSYSWRGFCEENLVEGFAKFLRDKFYGNIQEHRAYYYYDMDFYEYLKDIDFSPDDISLMEASLNFYSEKCK</sequence>